<dbReference type="EMBL" id="NTYW01000028">
    <property type="protein sequence ID" value="PES34516.1"/>
    <property type="molecule type" value="Genomic_DNA"/>
</dbReference>
<accession>A0AAE5P4W9</accession>
<dbReference type="Proteomes" id="UP000220341">
    <property type="component" value="Unassembled WGS sequence"/>
</dbReference>
<name>A0AAE5P4W9_PRIMG</name>
<dbReference type="AlphaFoldDB" id="A0AAE5P4W9"/>
<evidence type="ECO:0000313" key="2">
    <source>
        <dbReference type="Proteomes" id="UP000220341"/>
    </source>
</evidence>
<gene>
    <name evidence="1" type="ORF">CN497_20070</name>
</gene>
<evidence type="ECO:0000313" key="1">
    <source>
        <dbReference type="EMBL" id="PES34516.1"/>
    </source>
</evidence>
<reference evidence="1 2" key="1">
    <citation type="submission" date="2017-09" db="EMBL/GenBank/DDBJ databases">
        <title>Large-scale bioinformatics analysis of Bacillus genomes uncovers conserved roles of natural products in bacterial physiology.</title>
        <authorList>
            <consortium name="Agbiome Team Llc"/>
            <person name="Bleich R.M."/>
            <person name="Kirk G.J."/>
            <person name="Santa Maria K.C."/>
            <person name="Allen S.E."/>
            <person name="Farag S."/>
            <person name="Shank E.A."/>
            <person name="Bowers A."/>
        </authorList>
    </citation>
    <scope>NUCLEOTIDE SEQUENCE [LARGE SCALE GENOMIC DNA]</scope>
    <source>
        <strain evidence="1 2">AFS003013</strain>
    </source>
</reference>
<sequence length="62" mass="7298">MWLSSDERKMLLCEPLFEVWAYVLFTNTYDEETTNKLAMGGRGNVAPNLLDLVWLDKIYRVK</sequence>
<comment type="caution">
    <text evidence="1">The sequence shown here is derived from an EMBL/GenBank/DDBJ whole genome shotgun (WGS) entry which is preliminary data.</text>
</comment>
<organism evidence="1 2">
    <name type="scientific">Priestia megaterium</name>
    <name type="common">Bacillus megaterium</name>
    <dbReference type="NCBI Taxonomy" id="1404"/>
    <lineage>
        <taxon>Bacteria</taxon>
        <taxon>Bacillati</taxon>
        <taxon>Bacillota</taxon>
        <taxon>Bacilli</taxon>
        <taxon>Bacillales</taxon>
        <taxon>Bacillaceae</taxon>
        <taxon>Priestia</taxon>
    </lineage>
</organism>
<proteinExistence type="predicted"/>
<protein>
    <submittedName>
        <fullName evidence="1">Uncharacterized protein</fullName>
    </submittedName>
</protein>